<dbReference type="STRING" id="747525.W4KBZ1"/>
<evidence type="ECO:0000256" key="1">
    <source>
        <dbReference type="ARBA" id="ARBA00023125"/>
    </source>
</evidence>
<organism evidence="2 3">
    <name type="scientific">Heterobasidion irregulare (strain TC 32-1)</name>
    <dbReference type="NCBI Taxonomy" id="747525"/>
    <lineage>
        <taxon>Eukaryota</taxon>
        <taxon>Fungi</taxon>
        <taxon>Dikarya</taxon>
        <taxon>Basidiomycota</taxon>
        <taxon>Agaricomycotina</taxon>
        <taxon>Agaricomycetes</taxon>
        <taxon>Russulales</taxon>
        <taxon>Bondarzewiaceae</taxon>
        <taxon>Heterobasidion</taxon>
        <taxon>Heterobasidion annosum species complex</taxon>
    </lineage>
</organism>
<sequence>VSIFSTHLVLFSISLKLPKYFPWTLVQVYAHQCASASPVLISAFISTLTGTYSSSAIKNYIYGVRVWHILHGAPWKLNDDEINALMTGSAHTAPTTSWHKKQRLYTP</sequence>
<dbReference type="SUPFAM" id="SSF47823">
    <property type="entry name" value="lambda integrase-like, N-terminal domain"/>
    <property type="match status" value="1"/>
</dbReference>
<keyword evidence="3" id="KW-1185">Reference proteome</keyword>
<protein>
    <submittedName>
        <fullName evidence="2">Uncharacterized protein</fullName>
    </submittedName>
</protein>
<dbReference type="InParanoid" id="W4KBZ1"/>
<proteinExistence type="predicted"/>
<gene>
    <name evidence="2" type="ORF">HETIRDRAFT_315078</name>
</gene>
<accession>W4KBZ1</accession>
<name>W4KBZ1_HETIT</name>
<evidence type="ECO:0000313" key="2">
    <source>
        <dbReference type="EMBL" id="ETW82596.1"/>
    </source>
</evidence>
<evidence type="ECO:0000313" key="3">
    <source>
        <dbReference type="Proteomes" id="UP000030671"/>
    </source>
</evidence>
<dbReference type="RefSeq" id="XP_009544947.1">
    <property type="nucleotide sequence ID" value="XM_009546652.1"/>
</dbReference>
<dbReference type="Gene3D" id="1.10.150.130">
    <property type="match status" value="1"/>
</dbReference>
<keyword evidence="1" id="KW-0238">DNA-binding</keyword>
<dbReference type="EMBL" id="KI925457">
    <property type="protein sequence ID" value="ETW82596.1"/>
    <property type="molecule type" value="Genomic_DNA"/>
</dbReference>
<dbReference type="InterPro" id="IPR010998">
    <property type="entry name" value="Integrase_recombinase_N"/>
</dbReference>
<dbReference type="KEGG" id="hir:HETIRDRAFT_315078"/>
<dbReference type="HOGENOM" id="CLU_003292_7_3_1"/>
<dbReference type="GO" id="GO:0003677">
    <property type="term" value="F:DNA binding"/>
    <property type="evidence" value="ECO:0007669"/>
    <property type="project" value="UniProtKB-KW"/>
</dbReference>
<reference evidence="2 3" key="1">
    <citation type="journal article" date="2012" name="New Phytol.">
        <title>Insight into trade-off between wood decay and parasitism from the genome of a fungal forest pathogen.</title>
        <authorList>
            <person name="Olson A."/>
            <person name="Aerts A."/>
            <person name="Asiegbu F."/>
            <person name="Belbahri L."/>
            <person name="Bouzid O."/>
            <person name="Broberg A."/>
            <person name="Canback B."/>
            <person name="Coutinho P.M."/>
            <person name="Cullen D."/>
            <person name="Dalman K."/>
            <person name="Deflorio G."/>
            <person name="van Diepen L.T."/>
            <person name="Dunand C."/>
            <person name="Duplessis S."/>
            <person name="Durling M."/>
            <person name="Gonthier P."/>
            <person name="Grimwood J."/>
            <person name="Fossdal C.G."/>
            <person name="Hansson D."/>
            <person name="Henrissat B."/>
            <person name="Hietala A."/>
            <person name="Himmelstrand K."/>
            <person name="Hoffmeister D."/>
            <person name="Hogberg N."/>
            <person name="James T.Y."/>
            <person name="Karlsson M."/>
            <person name="Kohler A."/>
            <person name="Kues U."/>
            <person name="Lee Y.H."/>
            <person name="Lin Y.C."/>
            <person name="Lind M."/>
            <person name="Lindquist E."/>
            <person name="Lombard V."/>
            <person name="Lucas S."/>
            <person name="Lunden K."/>
            <person name="Morin E."/>
            <person name="Murat C."/>
            <person name="Park J."/>
            <person name="Raffaello T."/>
            <person name="Rouze P."/>
            <person name="Salamov A."/>
            <person name="Schmutz J."/>
            <person name="Solheim H."/>
            <person name="Stahlberg J."/>
            <person name="Velez H."/>
            <person name="de Vries R.P."/>
            <person name="Wiebenga A."/>
            <person name="Woodward S."/>
            <person name="Yakovlev I."/>
            <person name="Garbelotto M."/>
            <person name="Martin F."/>
            <person name="Grigoriev I.V."/>
            <person name="Stenlid J."/>
        </authorList>
    </citation>
    <scope>NUCLEOTIDE SEQUENCE [LARGE SCALE GENOMIC DNA]</scope>
    <source>
        <strain evidence="2 3">TC 32-1</strain>
    </source>
</reference>
<dbReference type="AlphaFoldDB" id="W4KBZ1"/>
<dbReference type="Proteomes" id="UP000030671">
    <property type="component" value="Unassembled WGS sequence"/>
</dbReference>
<feature type="non-terminal residue" evidence="2">
    <location>
        <position position="1"/>
    </location>
</feature>
<dbReference type="OrthoDB" id="2678913at2759"/>
<dbReference type="GeneID" id="20670189"/>